<evidence type="ECO:0000256" key="1">
    <source>
        <dbReference type="SAM" id="SignalP"/>
    </source>
</evidence>
<evidence type="ECO:0000313" key="3">
    <source>
        <dbReference type="Proteomes" id="UP001556367"/>
    </source>
</evidence>
<keyword evidence="1" id="KW-0732">Signal</keyword>
<feature type="signal peptide" evidence="1">
    <location>
        <begin position="1"/>
        <end position="17"/>
    </location>
</feature>
<keyword evidence="3" id="KW-1185">Reference proteome</keyword>
<reference evidence="3" key="1">
    <citation type="submission" date="2024-06" db="EMBL/GenBank/DDBJ databases">
        <title>Multi-omics analyses provide insights into the biosynthesis of the anticancer antibiotic pleurotin in Hohenbuehelia grisea.</title>
        <authorList>
            <person name="Weaver J.A."/>
            <person name="Alberti F."/>
        </authorList>
    </citation>
    <scope>NUCLEOTIDE SEQUENCE [LARGE SCALE GENOMIC DNA]</scope>
    <source>
        <strain evidence="3">T-177</strain>
    </source>
</reference>
<proteinExistence type="predicted"/>
<dbReference type="EMBL" id="JASNQZ010000004">
    <property type="protein sequence ID" value="KAL0957943.1"/>
    <property type="molecule type" value="Genomic_DNA"/>
</dbReference>
<evidence type="ECO:0000313" key="2">
    <source>
        <dbReference type="EMBL" id="KAL0957943.1"/>
    </source>
</evidence>
<feature type="chain" id="PRO_5046499843" evidence="1">
    <location>
        <begin position="18"/>
        <end position="117"/>
    </location>
</feature>
<name>A0ABR3JS24_9AGAR</name>
<organism evidence="2 3">
    <name type="scientific">Hohenbuehelia grisea</name>
    <dbReference type="NCBI Taxonomy" id="104357"/>
    <lineage>
        <taxon>Eukaryota</taxon>
        <taxon>Fungi</taxon>
        <taxon>Dikarya</taxon>
        <taxon>Basidiomycota</taxon>
        <taxon>Agaricomycotina</taxon>
        <taxon>Agaricomycetes</taxon>
        <taxon>Agaricomycetidae</taxon>
        <taxon>Agaricales</taxon>
        <taxon>Pleurotineae</taxon>
        <taxon>Pleurotaceae</taxon>
        <taxon>Hohenbuehelia</taxon>
    </lineage>
</organism>
<sequence>MFTKLISVVAFAATALAQSVSFTAFATNNCVLTSPDAGDTVVNLVPGQCVDFAMVHSFQAVVTGPLPDLGHSCRIHYYPELRCANNEFKNQGPLEENQTTECVAPRRGDFFSVALVC</sequence>
<accession>A0ABR3JS24</accession>
<comment type="caution">
    <text evidence="2">The sequence shown here is derived from an EMBL/GenBank/DDBJ whole genome shotgun (WGS) entry which is preliminary data.</text>
</comment>
<protein>
    <submittedName>
        <fullName evidence="2">Uncharacterized protein</fullName>
    </submittedName>
</protein>
<gene>
    <name evidence="2" type="ORF">HGRIS_000124</name>
</gene>
<dbReference type="Proteomes" id="UP001556367">
    <property type="component" value="Unassembled WGS sequence"/>
</dbReference>